<accession>A0A6I8LRY0</accession>
<organism evidence="3 4">
    <name type="scientific">Amycolatopsis camponoti</name>
    <dbReference type="NCBI Taxonomy" id="2606593"/>
    <lineage>
        <taxon>Bacteria</taxon>
        <taxon>Bacillati</taxon>
        <taxon>Actinomycetota</taxon>
        <taxon>Actinomycetes</taxon>
        <taxon>Pseudonocardiales</taxon>
        <taxon>Pseudonocardiaceae</taxon>
        <taxon>Amycolatopsis</taxon>
    </lineage>
</organism>
<dbReference type="InterPro" id="IPR002611">
    <property type="entry name" value="IstB_ATP-bd"/>
</dbReference>
<dbReference type="Pfam" id="PF01695">
    <property type="entry name" value="IstB_IS21"/>
    <property type="match status" value="1"/>
</dbReference>
<feature type="domain" description="IstB-like ATP-binding" evidence="2">
    <location>
        <begin position="102"/>
        <end position="238"/>
    </location>
</feature>
<dbReference type="Gene3D" id="3.40.50.300">
    <property type="entry name" value="P-loop containing nucleotide triphosphate hydrolases"/>
    <property type="match status" value="1"/>
</dbReference>
<keyword evidence="4" id="KW-1185">Reference proteome</keyword>
<dbReference type="Proteomes" id="UP000399805">
    <property type="component" value="Unassembled WGS sequence"/>
</dbReference>
<dbReference type="EMBL" id="CABVGP010000001">
    <property type="protein sequence ID" value="VVJ18375.1"/>
    <property type="molecule type" value="Genomic_DNA"/>
</dbReference>
<feature type="compositionally biased region" description="Basic and acidic residues" evidence="1">
    <location>
        <begin position="243"/>
        <end position="254"/>
    </location>
</feature>
<dbReference type="InterPro" id="IPR027417">
    <property type="entry name" value="P-loop_NTPase"/>
</dbReference>
<evidence type="ECO:0000313" key="4">
    <source>
        <dbReference type="Proteomes" id="UP000399805"/>
    </source>
</evidence>
<evidence type="ECO:0000259" key="2">
    <source>
        <dbReference type="Pfam" id="PF01695"/>
    </source>
</evidence>
<feature type="region of interest" description="Disordered" evidence="1">
    <location>
        <begin position="53"/>
        <end position="80"/>
    </location>
</feature>
<feature type="compositionally biased region" description="Basic residues" evidence="1">
    <location>
        <begin position="53"/>
        <end position="62"/>
    </location>
</feature>
<protein>
    <submittedName>
        <fullName evidence="3">Mobile element protein</fullName>
    </submittedName>
</protein>
<proteinExistence type="predicted"/>
<reference evidence="3 4" key="1">
    <citation type="submission" date="2019-09" db="EMBL/GenBank/DDBJ databases">
        <authorList>
            <person name="Leyn A S."/>
        </authorList>
    </citation>
    <scope>NUCLEOTIDE SEQUENCE [LARGE SCALE GENOMIC DNA]</scope>
    <source>
        <strain evidence="3">AA231_1</strain>
    </source>
</reference>
<dbReference type="GO" id="GO:0005524">
    <property type="term" value="F:ATP binding"/>
    <property type="evidence" value="ECO:0007669"/>
    <property type="project" value="InterPro"/>
</dbReference>
<sequence>MTAQRHRGLTEQAANAAVDQACRLLRLPTIGTQFSRYGRCGRPRADVLPRVSRRAAHGRVRRPGPTSLRSPHQGRRVPAGEVVARPRLRHQLQRRPGRHPPPLATCEWVKKGLPLCLIGDSRYRQITPADRTGTEAAMNGFRVRCTLATKLVNELVGAADDIVLAKTIARYGRVDLLCIDELGYMELDRRGAELFFQVLTEREEKASVAIASNESFGGWTKTFTDPRLCAAIVDRLTYRRRPDHPGRARRDLRPPRLKGGSVAWPDIVRQHQHRSHRGPATCPGHQHTKPSSSKTCPGYEHSSTPVRTSRTTTGTVGLFCATPSMSNTTVTSRPVSRCTPTLRRSYSHAEPTHSDAATACRSSRKQKSAGTGSPPKSCAVGSTADTSCPGTLERGHFSPTLIMTPLASAVITDKHLRSTHTAKTRRHSRILRTGVRGEWSGSPVAWCAGVSGAGSWCRVLEDRLTAAEADCCFEDVGIGFVLHRVRSGAADRFAAIGSTSASTLRLAPHLS</sequence>
<dbReference type="AlphaFoldDB" id="A0A6I8LRY0"/>
<feature type="region of interest" description="Disordered" evidence="1">
    <location>
        <begin position="241"/>
        <end position="311"/>
    </location>
</feature>
<name>A0A6I8LRY0_9PSEU</name>
<dbReference type="SUPFAM" id="SSF52540">
    <property type="entry name" value="P-loop containing nucleoside triphosphate hydrolases"/>
    <property type="match status" value="1"/>
</dbReference>
<gene>
    <name evidence="3" type="ORF">AA23TX_03396</name>
</gene>
<evidence type="ECO:0000256" key="1">
    <source>
        <dbReference type="SAM" id="MobiDB-lite"/>
    </source>
</evidence>
<evidence type="ECO:0000313" key="3">
    <source>
        <dbReference type="EMBL" id="VVJ18375.1"/>
    </source>
</evidence>
<feature type="region of interest" description="Disordered" evidence="1">
    <location>
        <begin position="343"/>
        <end position="382"/>
    </location>
</feature>